<dbReference type="Gene3D" id="3.40.50.300">
    <property type="entry name" value="P-loop containing nucleotide triphosphate hydrolases"/>
    <property type="match status" value="1"/>
</dbReference>
<evidence type="ECO:0000313" key="5">
    <source>
        <dbReference type="Proteomes" id="UP000554965"/>
    </source>
</evidence>
<dbReference type="InterPro" id="IPR027417">
    <property type="entry name" value="P-loop_NTPase"/>
</dbReference>
<proteinExistence type="predicted"/>
<evidence type="ECO:0000256" key="1">
    <source>
        <dbReference type="ARBA" id="ARBA00022741"/>
    </source>
</evidence>
<dbReference type="InterPro" id="IPR001054">
    <property type="entry name" value="A/G_cyclase"/>
</dbReference>
<dbReference type="Pfam" id="PF13191">
    <property type="entry name" value="AAA_16"/>
    <property type="match status" value="1"/>
</dbReference>
<reference evidence="4 5" key="1">
    <citation type="submission" date="2017-10" db="EMBL/GenBank/DDBJ databases">
        <authorList>
            <consortium name="Urmite Genomes"/>
        </authorList>
    </citation>
    <scope>NUCLEOTIDE SEQUENCE [LARGE SCALE GENOMIC DNA]</scope>
    <source>
        <strain evidence="4 5">FB-527</strain>
    </source>
</reference>
<dbReference type="PANTHER" id="PTHR16305">
    <property type="entry name" value="TESTICULAR SOLUBLE ADENYLYL CYCLASE"/>
    <property type="match status" value="1"/>
</dbReference>
<accession>A0A7Z7IFV3</accession>
<feature type="domain" description="Guanylate cyclase" evidence="3">
    <location>
        <begin position="41"/>
        <end position="172"/>
    </location>
</feature>
<evidence type="ECO:0000313" key="4">
    <source>
        <dbReference type="EMBL" id="SOJ52633.1"/>
    </source>
</evidence>
<dbReference type="CDD" id="cd07302">
    <property type="entry name" value="CHD"/>
    <property type="match status" value="1"/>
</dbReference>
<dbReference type="SUPFAM" id="SSF55073">
    <property type="entry name" value="Nucleotide cyclase"/>
    <property type="match status" value="1"/>
</dbReference>
<dbReference type="EMBL" id="OCTY01000002">
    <property type="protein sequence ID" value="SOJ52633.1"/>
    <property type="molecule type" value="Genomic_DNA"/>
</dbReference>
<dbReference type="InterPro" id="IPR041664">
    <property type="entry name" value="AAA_16"/>
</dbReference>
<dbReference type="SUPFAM" id="SSF52540">
    <property type="entry name" value="P-loop containing nucleoside triphosphate hydrolases"/>
    <property type="match status" value="1"/>
</dbReference>
<dbReference type="GO" id="GO:0005737">
    <property type="term" value="C:cytoplasm"/>
    <property type="evidence" value="ECO:0007669"/>
    <property type="project" value="TreeGrafter"/>
</dbReference>
<dbReference type="RefSeq" id="WP_186241040.1">
    <property type="nucleotide sequence ID" value="NZ_OCTY01000002.1"/>
</dbReference>
<keyword evidence="2" id="KW-0067">ATP-binding</keyword>
<dbReference type="Proteomes" id="UP000554965">
    <property type="component" value="Unassembled WGS sequence"/>
</dbReference>
<keyword evidence="1" id="KW-0547">Nucleotide-binding</keyword>
<comment type="caution">
    <text evidence="4">The sequence shown here is derived from an EMBL/GenBank/DDBJ whole genome shotgun (WGS) entry which is preliminary data.</text>
</comment>
<dbReference type="GO" id="GO:0035556">
    <property type="term" value="P:intracellular signal transduction"/>
    <property type="evidence" value="ECO:0007669"/>
    <property type="project" value="InterPro"/>
</dbReference>
<sequence>MTAAAFACATCGTELRATAKFCDECGLPTAAPVSAEYKQVTVLFADVVHSMDIAAAVGAERLRQIMTELVANAAAVVQRFGGTVDKFTGDGIMAVFGAPVALEDHAFRACLAALGIQEEAKHLADEVARHDGVDLQLRVGLNSGEVIAGEIGSGALGYTAMGEQVGMAQRMESVAPPGGVMLSESTARLVQDAATLAEPELLHIKGATHPVSARRLIATANDHRRRSDPRLVGRTWELSTIAGILDEAIGGNGCVIGVLGPPGIGKSRIVRESAALAGSRGVEVFTTYCESHTSDVPFHAVTGLLRAGLGVDGLDGEAARTQVRTRFADTDREDLWLLDDLLGIADPDVEVPNIDAAARRRRLTALINAASMARAEPVLYAIEDAHWIDEVSESMLADFLAVIQRTRSIVLITYRPEYRGALATIPGAQTIALRPLNTTQTEALVGELLGTDSSVHELTQVIAERASGNPFFAEEIVRDLAERGALRGARGSCLLHGDAADATVPPTLHAVIAARVDRLSLAAKRTLNAAAAIGSRFSPELIGALGTDPVIDELVKGELIDQVAFTPKIEYAFRHPLIRAVAYESQLISDRAELHGRLAAAIEQREPESADENAALIAEHLKAAGALHAAFGWYMRAGSWLTHRDITAARASWRHARDVADQLPDADTDRAARRIAPRTLLCASAWLAGGSMADTGFDELRELATASGDKVSLAMGMAGWLPALIVHARFREASELASELTNLLESIGDPTLILGFAYGALAAKLERGEMAEVVRVAQRMIELADGDATKGNFIIGSPLVAATMLGGCARCLLGDQRGRADIEAATRMVRAFDPTLRALMLLFKYMLVANGVWVPDAAAPQETAEVLEIAERSGDNFTLACARYAHARALVANGGPGLEDAFALLAAAREAALEERFTLMAATFVDLVFASEKARMGDLDGAIELARPAVEAEYACDDMINLAAATATLVQALLRRGGPADFLEAQAAIDRLAAVPTEPGFVLHEIWLLQMQTLLARARADEMAYRQYRDRYRTMANSLGFEGHIAWASEME</sequence>
<evidence type="ECO:0000256" key="2">
    <source>
        <dbReference type="ARBA" id="ARBA00022840"/>
    </source>
</evidence>
<dbReference type="GO" id="GO:0004016">
    <property type="term" value="F:adenylate cyclase activity"/>
    <property type="evidence" value="ECO:0007669"/>
    <property type="project" value="UniProtKB-EC"/>
</dbReference>
<evidence type="ECO:0000259" key="3">
    <source>
        <dbReference type="PROSITE" id="PS50125"/>
    </source>
</evidence>
<dbReference type="Gene3D" id="3.30.70.1230">
    <property type="entry name" value="Nucleotide cyclase"/>
    <property type="match status" value="1"/>
</dbReference>
<dbReference type="GO" id="GO:0009190">
    <property type="term" value="P:cyclic nucleotide biosynthetic process"/>
    <property type="evidence" value="ECO:0007669"/>
    <property type="project" value="InterPro"/>
</dbReference>
<keyword evidence="5" id="KW-1185">Reference proteome</keyword>
<dbReference type="AlphaFoldDB" id="A0A7Z7IFV3"/>
<dbReference type="GO" id="GO:0005524">
    <property type="term" value="F:ATP binding"/>
    <property type="evidence" value="ECO:0007669"/>
    <property type="project" value="UniProtKB-KW"/>
</dbReference>
<dbReference type="SMART" id="SM00044">
    <property type="entry name" value="CYCc"/>
    <property type="match status" value="1"/>
</dbReference>
<name>A0A7Z7IFV3_9MYCO</name>
<keyword evidence="4" id="KW-0456">Lyase</keyword>
<organism evidence="4 5">
    <name type="scientific">Mycobacterium simulans</name>
    <dbReference type="NCBI Taxonomy" id="627089"/>
    <lineage>
        <taxon>Bacteria</taxon>
        <taxon>Bacillati</taxon>
        <taxon>Actinomycetota</taxon>
        <taxon>Actinomycetes</taxon>
        <taxon>Mycobacteriales</taxon>
        <taxon>Mycobacteriaceae</taxon>
        <taxon>Mycobacterium</taxon>
    </lineage>
</organism>
<dbReference type="Pfam" id="PF00211">
    <property type="entry name" value="Guanylate_cyc"/>
    <property type="match status" value="1"/>
</dbReference>
<dbReference type="EC" id="4.6.1.1" evidence="4"/>
<dbReference type="PROSITE" id="PS50125">
    <property type="entry name" value="GUANYLATE_CYCLASE_2"/>
    <property type="match status" value="1"/>
</dbReference>
<protein>
    <submittedName>
        <fullName evidence="4">Adenylate cyclase 2</fullName>
        <ecNumber evidence="4">4.6.1.1</ecNumber>
    </submittedName>
</protein>
<dbReference type="InterPro" id="IPR029787">
    <property type="entry name" value="Nucleotide_cyclase"/>
</dbReference>
<gene>
    <name evidence="4" type="primary">cyaB_1</name>
    <name evidence="4" type="ORF">MSIMFB_00146</name>
</gene>
<dbReference type="PANTHER" id="PTHR16305:SF28">
    <property type="entry name" value="GUANYLATE CYCLASE DOMAIN-CONTAINING PROTEIN"/>
    <property type="match status" value="1"/>
</dbReference>